<protein>
    <submittedName>
        <fullName evidence="1">Uncharacterized protein</fullName>
    </submittedName>
</protein>
<gene>
    <name evidence="1" type="ORF">SAMEA1410922_01028</name>
</gene>
<dbReference type="Proteomes" id="UP000308167">
    <property type="component" value="Unassembled WGS sequence"/>
</dbReference>
<comment type="caution">
    <text evidence="1">The sequence shown here is derived from an EMBL/GenBank/DDBJ whole genome shotgun (WGS) entry which is preliminary data.</text>
</comment>
<reference evidence="1 2" key="1">
    <citation type="submission" date="2019-05" db="EMBL/GenBank/DDBJ databases">
        <authorList>
            <consortium name="Pathogen Informatics"/>
        </authorList>
    </citation>
    <scope>NUCLEOTIDE SEQUENCE [LARGE SCALE GENOMIC DNA]</scope>
    <source>
        <strain evidence="1 2">NM319</strain>
    </source>
</reference>
<evidence type="ECO:0000313" key="1">
    <source>
        <dbReference type="EMBL" id="VTU07649.1"/>
    </source>
</evidence>
<dbReference type="EMBL" id="CABFKI010000005">
    <property type="protein sequence ID" value="VTU07649.1"/>
    <property type="molecule type" value="Genomic_DNA"/>
</dbReference>
<proteinExistence type="predicted"/>
<evidence type="ECO:0000313" key="2">
    <source>
        <dbReference type="Proteomes" id="UP000308167"/>
    </source>
</evidence>
<organism evidence="1 2">
    <name type="scientific">Actinobacillus porcinus</name>
    <dbReference type="NCBI Taxonomy" id="51048"/>
    <lineage>
        <taxon>Bacteria</taxon>
        <taxon>Pseudomonadati</taxon>
        <taxon>Pseudomonadota</taxon>
        <taxon>Gammaproteobacteria</taxon>
        <taxon>Pasteurellales</taxon>
        <taxon>Pasteurellaceae</taxon>
        <taxon>Actinobacillus</taxon>
    </lineage>
</organism>
<keyword evidence="2" id="KW-1185">Reference proteome</keyword>
<accession>A0ABY6TKJ5</accession>
<sequence>MVNPTQIYLAFYKQKRSWRKEPWKSLADAETFPLNKPTLLTGITSSVIAKAGKTGTLARALDGIVDITNTKVIVVRVEESECDWWCR</sequence>
<name>A0ABY6TKJ5_9PAST</name>